<evidence type="ECO:0000259" key="1">
    <source>
        <dbReference type="SMART" id="SM01321"/>
    </source>
</evidence>
<protein>
    <recommendedName>
        <fullName evidence="1">Transposase IS200-like domain-containing protein</fullName>
    </recommendedName>
</protein>
<dbReference type="GO" id="GO:0006313">
    <property type="term" value="P:DNA transposition"/>
    <property type="evidence" value="ECO:0007669"/>
    <property type="project" value="InterPro"/>
</dbReference>
<dbReference type="InterPro" id="IPR002686">
    <property type="entry name" value="Transposase_17"/>
</dbReference>
<dbReference type="InterPro" id="IPR036515">
    <property type="entry name" value="Transposase_17_sf"/>
</dbReference>
<sequence length="146" mass="17480">MPFKHSIRLKEFDYSSDGAYFITICTFQKAKIINPAYEIILKRELRSLEKRFAGVKIDFFVLMPNHCHIIFIFRNAQTRLSAVVQAFKSITTLQIKKADFYGAQFWQKNYYERVVRNDESLNCIREYVKLNPEKERINFDELTYDE</sequence>
<dbReference type="EMBL" id="PEXW01000046">
    <property type="protein sequence ID" value="PIS40666.1"/>
    <property type="molecule type" value="Genomic_DNA"/>
</dbReference>
<dbReference type="Pfam" id="PF01797">
    <property type="entry name" value="Y1_Tnp"/>
    <property type="match status" value="1"/>
</dbReference>
<accession>A0A2H0YQG9</accession>
<dbReference type="GO" id="GO:0004803">
    <property type="term" value="F:transposase activity"/>
    <property type="evidence" value="ECO:0007669"/>
    <property type="project" value="InterPro"/>
</dbReference>
<dbReference type="SUPFAM" id="SSF143422">
    <property type="entry name" value="Transposase IS200-like"/>
    <property type="match status" value="1"/>
</dbReference>
<dbReference type="PANTHER" id="PTHR36966:SF1">
    <property type="entry name" value="REP-ASSOCIATED TYROSINE TRANSPOSASE"/>
    <property type="match status" value="1"/>
</dbReference>
<feature type="domain" description="Transposase IS200-like" evidence="1">
    <location>
        <begin position="15"/>
        <end position="131"/>
    </location>
</feature>
<dbReference type="Proteomes" id="UP000236845">
    <property type="component" value="Unassembled WGS sequence"/>
</dbReference>
<gene>
    <name evidence="2" type="ORF">COT26_02190</name>
</gene>
<name>A0A2H0YQG9_9BACT</name>
<reference evidence="3" key="1">
    <citation type="submission" date="2017-09" db="EMBL/GenBank/DDBJ databases">
        <title>Depth-based differentiation of microbial function through sediment-hosted aquifers and enrichment of novel symbionts in the deep terrestrial subsurface.</title>
        <authorList>
            <person name="Probst A.J."/>
            <person name="Ladd B."/>
            <person name="Jarett J.K."/>
            <person name="Geller-Mcgrath D.E."/>
            <person name="Sieber C.M.K."/>
            <person name="Emerson J.B."/>
            <person name="Anantharaman K."/>
            <person name="Thomas B.C."/>
            <person name="Malmstrom R."/>
            <person name="Stieglmeier M."/>
            <person name="Klingl A."/>
            <person name="Woyke T."/>
            <person name="Ryan C.M."/>
            <person name="Banfield J.F."/>
        </authorList>
    </citation>
    <scope>NUCLEOTIDE SEQUENCE [LARGE SCALE GENOMIC DNA]</scope>
</reference>
<dbReference type="AlphaFoldDB" id="A0A2H0YQG9"/>
<evidence type="ECO:0000313" key="2">
    <source>
        <dbReference type="EMBL" id="PIS40666.1"/>
    </source>
</evidence>
<evidence type="ECO:0000313" key="3">
    <source>
        <dbReference type="Proteomes" id="UP000236845"/>
    </source>
</evidence>
<proteinExistence type="predicted"/>
<organism evidence="2 3">
    <name type="scientific">Candidatus Kerfeldbacteria bacterium CG08_land_8_20_14_0_20_43_14</name>
    <dbReference type="NCBI Taxonomy" id="2014246"/>
    <lineage>
        <taxon>Bacteria</taxon>
        <taxon>Candidatus Kerfeldiibacteriota</taxon>
    </lineage>
</organism>
<dbReference type="Gene3D" id="3.30.70.1290">
    <property type="entry name" value="Transposase IS200-like"/>
    <property type="match status" value="1"/>
</dbReference>
<dbReference type="SMART" id="SM01321">
    <property type="entry name" value="Y1_Tnp"/>
    <property type="match status" value="1"/>
</dbReference>
<dbReference type="GO" id="GO:0043565">
    <property type="term" value="F:sequence-specific DNA binding"/>
    <property type="evidence" value="ECO:0007669"/>
    <property type="project" value="TreeGrafter"/>
</dbReference>
<comment type="caution">
    <text evidence="2">The sequence shown here is derived from an EMBL/GenBank/DDBJ whole genome shotgun (WGS) entry which is preliminary data.</text>
</comment>
<dbReference type="InterPro" id="IPR052715">
    <property type="entry name" value="RAYT_transposase"/>
</dbReference>
<dbReference type="PANTHER" id="PTHR36966">
    <property type="entry name" value="REP-ASSOCIATED TYROSINE TRANSPOSASE"/>
    <property type="match status" value="1"/>
</dbReference>